<reference evidence="3" key="1">
    <citation type="submission" date="2015-09" db="EMBL/GenBank/DDBJ databases">
        <authorList>
            <consortium name="Pathogen Informatics"/>
        </authorList>
    </citation>
    <scope>NUCLEOTIDE SEQUENCE [LARGE SCALE GENOMIC DNA]</scope>
    <source>
        <strain evidence="3">Lake Konstanz</strain>
    </source>
</reference>
<evidence type="ECO:0000256" key="1">
    <source>
        <dbReference type="SAM" id="MobiDB-lite"/>
    </source>
</evidence>
<accession>A0A0S4KP66</accession>
<evidence type="ECO:0000313" key="2">
    <source>
        <dbReference type="EMBL" id="CUM57957.1"/>
    </source>
</evidence>
<dbReference type="Proteomes" id="UP000051952">
    <property type="component" value="Unassembled WGS sequence"/>
</dbReference>
<feature type="non-terminal residue" evidence="2">
    <location>
        <position position="1"/>
    </location>
</feature>
<evidence type="ECO:0000313" key="3">
    <source>
        <dbReference type="Proteomes" id="UP000051952"/>
    </source>
</evidence>
<dbReference type="EMBL" id="CYKH01002253">
    <property type="protein sequence ID" value="CUM57957.1"/>
    <property type="molecule type" value="Genomic_DNA"/>
</dbReference>
<gene>
    <name evidence="2" type="ORF">BSAL_48870</name>
</gene>
<name>A0A0S4KP66_BODSA</name>
<sequence>VIIEREGILDSGHSSATSIFRSIREHIVTSCSRSIDNISERSSAILPSHFDSLLTPSITRRRVHLSPIVAAPPAAALTRHRTDSVVGIFIGGHVDDEGNVMCLGGTRFTPTALVQAVEQGVAAANRVALARGGRVAAIEQGVAAANRVALARGGRVADRIAPPIVICFGLCRGGNRWSEEMRGGGRVSLVIDSPLWGAGVLGGIPPSQRKSFKTLFSASIPLFMEATVSIHKHPLNVWGREQGVGPATREGVVGLFPRELIVADATAEDHQKGKSPYGNVLLPPRESG</sequence>
<dbReference type="VEuPathDB" id="TriTrypDB:BSAL_48870"/>
<proteinExistence type="predicted"/>
<feature type="region of interest" description="Disordered" evidence="1">
    <location>
        <begin position="267"/>
        <end position="288"/>
    </location>
</feature>
<dbReference type="AlphaFoldDB" id="A0A0S4KP66"/>
<protein>
    <submittedName>
        <fullName evidence="2">Uncharacterized protein</fullName>
    </submittedName>
</protein>
<organism evidence="2 3">
    <name type="scientific">Bodo saltans</name>
    <name type="common">Flagellated protozoan</name>
    <dbReference type="NCBI Taxonomy" id="75058"/>
    <lineage>
        <taxon>Eukaryota</taxon>
        <taxon>Discoba</taxon>
        <taxon>Euglenozoa</taxon>
        <taxon>Kinetoplastea</taxon>
        <taxon>Metakinetoplastina</taxon>
        <taxon>Eubodonida</taxon>
        <taxon>Bodonidae</taxon>
        <taxon>Bodo</taxon>
    </lineage>
</organism>
<keyword evidence="3" id="KW-1185">Reference proteome</keyword>